<evidence type="ECO:0000313" key="2">
    <source>
        <dbReference type="Proteomes" id="UP000309997"/>
    </source>
</evidence>
<dbReference type="Proteomes" id="UP000309997">
    <property type="component" value="Unassembled WGS sequence"/>
</dbReference>
<reference evidence="1 2" key="1">
    <citation type="journal article" date="2024" name="Plant Biotechnol. J.">
        <title>Genome and CRISPR/Cas9 system of a widespread forest tree (Populus alba) in the world.</title>
        <authorList>
            <person name="Liu Y.J."/>
            <person name="Jiang P.F."/>
            <person name="Han X.M."/>
            <person name="Li X.Y."/>
            <person name="Wang H.M."/>
            <person name="Wang Y.J."/>
            <person name="Wang X.X."/>
            <person name="Zeng Q.Y."/>
        </authorList>
    </citation>
    <scope>NUCLEOTIDE SEQUENCE [LARGE SCALE GENOMIC DNA]</scope>
    <source>
        <strain evidence="2">cv. PAL-ZL1</strain>
    </source>
</reference>
<name>A0ACC4CMX8_POPAL</name>
<sequence>MVSREERNFVWGPLLPMLSVLDSSIFQIRCSSTPRPKPPLKLTFLSFTGSVAQVTTVSSSQTVLKLLEWALLNDTVGFED</sequence>
<evidence type="ECO:0000313" key="1">
    <source>
        <dbReference type="EMBL" id="KAL3599360.1"/>
    </source>
</evidence>
<proteinExistence type="predicted"/>
<keyword evidence="2" id="KW-1185">Reference proteome</keyword>
<protein>
    <submittedName>
        <fullName evidence="1">Uncharacterized protein</fullName>
    </submittedName>
</protein>
<gene>
    <name evidence="1" type="ORF">D5086_007278</name>
</gene>
<organism evidence="1 2">
    <name type="scientific">Populus alba</name>
    <name type="common">White poplar</name>
    <dbReference type="NCBI Taxonomy" id="43335"/>
    <lineage>
        <taxon>Eukaryota</taxon>
        <taxon>Viridiplantae</taxon>
        <taxon>Streptophyta</taxon>
        <taxon>Embryophyta</taxon>
        <taxon>Tracheophyta</taxon>
        <taxon>Spermatophyta</taxon>
        <taxon>Magnoliopsida</taxon>
        <taxon>eudicotyledons</taxon>
        <taxon>Gunneridae</taxon>
        <taxon>Pentapetalae</taxon>
        <taxon>rosids</taxon>
        <taxon>fabids</taxon>
        <taxon>Malpighiales</taxon>
        <taxon>Salicaceae</taxon>
        <taxon>Saliceae</taxon>
        <taxon>Populus</taxon>
    </lineage>
</organism>
<comment type="caution">
    <text evidence="1">The sequence shown here is derived from an EMBL/GenBank/DDBJ whole genome shotgun (WGS) entry which is preliminary data.</text>
</comment>
<dbReference type="EMBL" id="RCHU02000003">
    <property type="protein sequence ID" value="KAL3599360.1"/>
    <property type="molecule type" value="Genomic_DNA"/>
</dbReference>
<accession>A0ACC4CMX8</accession>